<protein>
    <submittedName>
        <fullName evidence="2">Uncharacterized protein</fullName>
    </submittedName>
</protein>
<sequence length="86" mass="9988">MCAEPYLEGPQMLTRARRRQLEEQSRNRAPPGERIPDRHALIVDLEPEAPGQPEPYDEEAVSSKGIPPRRIAWHIRRIRLGIWRNG</sequence>
<evidence type="ECO:0000313" key="2">
    <source>
        <dbReference type="EMBL" id="GFQ91648.1"/>
    </source>
</evidence>
<dbReference type="EMBL" id="BMAO01004013">
    <property type="protein sequence ID" value="GFQ91648.1"/>
    <property type="molecule type" value="Genomic_DNA"/>
</dbReference>
<organism evidence="2 3">
    <name type="scientific">Trichonephila clavata</name>
    <name type="common">Joro spider</name>
    <name type="synonym">Nephila clavata</name>
    <dbReference type="NCBI Taxonomy" id="2740835"/>
    <lineage>
        <taxon>Eukaryota</taxon>
        <taxon>Metazoa</taxon>
        <taxon>Ecdysozoa</taxon>
        <taxon>Arthropoda</taxon>
        <taxon>Chelicerata</taxon>
        <taxon>Arachnida</taxon>
        <taxon>Araneae</taxon>
        <taxon>Araneomorphae</taxon>
        <taxon>Entelegynae</taxon>
        <taxon>Araneoidea</taxon>
        <taxon>Nephilidae</taxon>
        <taxon>Trichonephila</taxon>
    </lineage>
</organism>
<reference evidence="2" key="1">
    <citation type="submission" date="2020-07" db="EMBL/GenBank/DDBJ databases">
        <title>Multicomponent nature underlies the extraordinary mechanical properties of spider dragline silk.</title>
        <authorList>
            <person name="Kono N."/>
            <person name="Nakamura H."/>
            <person name="Mori M."/>
            <person name="Yoshida Y."/>
            <person name="Ohtoshi R."/>
            <person name="Malay A.D."/>
            <person name="Moran D.A.P."/>
            <person name="Tomita M."/>
            <person name="Numata K."/>
            <person name="Arakawa K."/>
        </authorList>
    </citation>
    <scope>NUCLEOTIDE SEQUENCE</scope>
</reference>
<dbReference type="AlphaFoldDB" id="A0A8X6GX71"/>
<evidence type="ECO:0000313" key="3">
    <source>
        <dbReference type="Proteomes" id="UP000887116"/>
    </source>
</evidence>
<accession>A0A8X6GX71</accession>
<evidence type="ECO:0000256" key="1">
    <source>
        <dbReference type="SAM" id="MobiDB-lite"/>
    </source>
</evidence>
<proteinExistence type="predicted"/>
<feature type="region of interest" description="Disordered" evidence="1">
    <location>
        <begin position="1"/>
        <end position="39"/>
    </location>
</feature>
<comment type="caution">
    <text evidence="2">The sequence shown here is derived from an EMBL/GenBank/DDBJ whole genome shotgun (WGS) entry which is preliminary data.</text>
</comment>
<keyword evidence="3" id="KW-1185">Reference proteome</keyword>
<name>A0A8X6GX71_TRICU</name>
<gene>
    <name evidence="2" type="ORF">TNCT_350811</name>
</gene>
<dbReference type="Proteomes" id="UP000887116">
    <property type="component" value="Unassembled WGS sequence"/>
</dbReference>